<keyword evidence="1" id="KW-0812">Transmembrane</keyword>
<gene>
    <name evidence="2" type="ordered locus">A2cp1_2165</name>
</gene>
<name>B8J998_ANAD2</name>
<feature type="transmembrane region" description="Helical" evidence="1">
    <location>
        <begin position="466"/>
        <end position="490"/>
    </location>
</feature>
<feature type="transmembrane region" description="Helical" evidence="1">
    <location>
        <begin position="422"/>
        <end position="445"/>
    </location>
</feature>
<evidence type="ECO:0000313" key="3">
    <source>
        <dbReference type="Proteomes" id="UP000007089"/>
    </source>
</evidence>
<accession>B8J998</accession>
<keyword evidence="3" id="KW-1185">Reference proteome</keyword>
<dbReference type="EMBL" id="CP001359">
    <property type="protein sequence ID" value="ACL65504.1"/>
    <property type="molecule type" value="Genomic_DNA"/>
</dbReference>
<reference evidence="2" key="1">
    <citation type="submission" date="2009-01" db="EMBL/GenBank/DDBJ databases">
        <title>Complete sequence of Anaeromyxobacter dehalogenans 2CP-1.</title>
        <authorList>
            <consortium name="US DOE Joint Genome Institute"/>
            <person name="Lucas S."/>
            <person name="Copeland A."/>
            <person name="Lapidus A."/>
            <person name="Glavina del Rio T."/>
            <person name="Dalin E."/>
            <person name="Tice H."/>
            <person name="Bruce D."/>
            <person name="Goodwin L."/>
            <person name="Pitluck S."/>
            <person name="Saunders E."/>
            <person name="Brettin T."/>
            <person name="Detter J.C."/>
            <person name="Han C."/>
            <person name="Larimer F."/>
            <person name="Land M."/>
            <person name="Hauser L."/>
            <person name="Kyrpides N."/>
            <person name="Ovchinnikova G."/>
            <person name="Beliaev A.S."/>
            <person name="Richardson P."/>
        </authorList>
    </citation>
    <scope>NUCLEOTIDE SEQUENCE</scope>
    <source>
        <strain evidence="2">2CP-1</strain>
    </source>
</reference>
<dbReference type="Proteomes" id="UP000007089">
    <property type="component" value="Chromosome"/>
</dbReference>
<evidence type="ECO:0000256" key="1">
    <source>
        <dbReference type="SAM" id="Phobius"/>
    </source>
</evidence>
<feature type="transmembrane region" description="Helical" evidence="1">
    <location>
        <begin position="314"/>
        <end position="334"/>
    </location>
</feature>
<feature type="transmembrane region" description="Helical" evidence="1">
    <location>
        <begin position="496"/>
        <end position="517"/>
    </location>
</feature>
<feature type="transmembrane region" description="Helical" evidence="1">
    <location>
        <begin position="69"/>
        <end position="90"/>
    </location>
</feature>
<keyword evidence="1" id="KW-0472">Membrane</keyword>
<protein>
    <submittedName>
        <fullName evidence="2">Uncharacterized protein</fullName>
    </submittedName>
</protein>
<dbReference type="AlphaFoldDB" id="B8J998"/>
<dbReference type="RefSeq" id="WP_012633351.1">
    <property type="nucleotide sequence ID" value="NC_011891.1"/>
</dbReference>
<feature type="transmembrane region" description="Helical" evidence="1">
    <location>
        <begin position="395"/>
        <end position="416"/>
    </location>
</feature>
<feature type="transmembrane region" description="Helical" evidence="1">
    <location>
        <begin position="148"/>
        <end position="174"/>
    </location>
</feature>
<dbReference type="HOGENOM" id="CLU_489712_0_0_7"/>
<dbReference type="KEGG" id="acp:A2cp1_2165"/>
<sequence length="540" mass="56032">MSAGGPLRALAELRLRMLWRRLRGGSGVPELVARIATFAFAIPAGLVFAGLTGAGAYQAARAGPGLRSSIPVAALYFGVWQTWMAVSLSVSDRSQLDLRRFLVYPLPPARAYGYGLAASVLGDPFTWFWCLLLAGAFAGAALARPGAWLLLLALVSLGFVAATAAMAALVQELLGRLLRGRRVRELGIAAIYLGLAFLLLSSSGGPRPGVFQAVRALARFRWLAYPAALASEAGAALFTGRSGAALPWIAALLVAGALSGWAAYHLALADARSGAEGSAGAGGAARRAGRGWRLPGRLAPLLEKELKYLARHPLVTVLALIVPALSAFFGWKVAPHLPADAGEVVRLLPLVGLAVYTHLATEVFWLNAFGGDRGGARAWFLAPIPLQDALAAKNAAVYALALTLFAASAAALIGTAGPPPAWAIAAAVTLHAGSAPWFLAAGNVVSVLVPRAASTSIQRGGRLSPLTALAGMALVSAVSAVFALPVLAALRLESPWLVVASWAALGALGFWLYRWALPRTARLLSARREALLAAVAGDEE</sequence>
<feature type="transmembrane region" description="Helical" evidence="1">
    <location>
        <begin position="31"/>
        <end position="57"/>
    </location>
</feature>
<feature type="transmembrane region" description="Helical" evidence="1">
    <location>
        <begin position="186"/>
        <end position="205"/>
    </location>
</feature>
<organism evidence="2 3">
    <name type="scientific">Anaeromyxobacter dehalogenans (strain ATCC BAA-258 / DSM 21875 / 2CP-1)</name>
    <dbReference type="NCBI Taxonomy" id="455488"/>
    <lineage>
        <taxon>Bacteria</taxon>
        <taxon>Pseudomonadati</taxon>
        <taxon>Myxococcota</taxon>
        <taxon>Myxococcia</taxon>
        <taxon>Myxococcales</taxon>
        <taxon>Cystobacterineae</taxon>
        <taxon>Anaeromyxobacteraceae</taxon>
        <taxon>Anaeromyxobacter</taxon>
    </lineage>
</organism>
<evidence type="ECO:0000313" key="2">
    <source>
        <dbReference type="EMBL" id="ACL65504.1"/>
    </source>
</evidence>
<proteinExistence type="predicted"/>
<feature type="transmembrane region" description="Helical" evidence="1">
    <location>
        <begin position="346"/>
        <end position="369"/>
    </location>
</feature>
<feature type="transmembrane region" description="Helical" evidence="1">
    <location>
        <begin position="245"/>
        <end position="264"/>
    </location>
</feature>
<feature type="transmembrane region" description="Helical" evidence="1">
    <location>
        <begin position="111"/>
        <end position="142"/>
    </location>
</feature>
<keyword evidence="1" id="KW-1133">Transmembrane helix</keyword>